<evidence type="ECO:0000256" key="7">
    <source>
        <dbReference type="SAM" id="Phobius"/>
    </source>
</evidence>
<dbReference type="Pfam" id="PF03006">
    <property type="entry name" value="HlyIII"/>
    <property type="match status" value="1"/>
</dbReference>
<feature type="binding site" evidence="5">
    <location>
        <position position="671"/>
    </location>
    <ligand>
        <name>Zn(2+)</name>
        <dbReference type="ChEBI" id="CHEBI:29105"/>
    </ligand>
</feature>
<proteinExistence type="predicted"/>
<feature type="transmembrane region" description="Helical" evidence="7">
    <location>
        <begin position="542"/>
        <end position="564"/>
    </location>
</feature>
<feature type="compositionally biased region" description="Acidic residues" evidence="6">
    <location>
        <begin position="380"/>
        <end position="390"/>
    </location>
</feature>
<dbReference type="InterPro" id="IPR004254">
    <property type="entry name" value="AdipoR/HlyIII-related"/>
</dbReference>
<feature type="region of interest" description="Disordered" evidence="6">
    <location>
        <begin position="1"/>
        <end position="33"/>
    </location>
</feature>
<dbReference type="GO" id="GO:0006882">
    <property type="term" value="P:intracellular zinc ion homeostasis"/>
    <property type="evidence" value="ECO:0007669"/>
    <property type="project" value="TreeGrafter"/>
</dbReference>
<feature type="transmembrane region" description="Helical" evidence="7">
    <location>
        <begin position="673"/>
        <end position="692"/>
    </location>
</feature>
<dbReference type="KEGG" id="ksn:43590355"/>
<evidence type="ECO:0000256" key="6">
    <source>
        <dbReference type="SAM" id="MobiDB-lite"/>
    </source>
</evidence>
<dbReference type="PANTHER" id="PTHR20855">
    <property type="entry name" value="ADIPOR/PROGESTIN RECEPTOR-RELATED"/>
    <property type="match status" value="1"/>
</dbReference>
<dbReference type="GO" id="GO:0016020">
    <property type="term" value="C:membrane"/>
    <property type="evidence" value="ECO:0007669"/>
    <property type="project" value="UniProtKB-SubCell"/>
</dbReference>
<name>A0AAJ8LDB9_9TREE</name>
<keyword evidence="5" id="KW-0862">Zinc</keyword>
<evidence type="ECO:0000256" key="4">
    <source>
        <dbReference type="ARBA" id="ARBA00023136"/>
    </source>
</evidence>
<protein>
    <submittedName>
        <fullName evidence="8">Uncharacterized protein</fullName>
    </submittedName>
</protein>
<keyword evidence="4 7" id="KW-0472">Membrane</keyword>
<keyword evidence="5" id="KW-0479">Metal-binding</keyword>
<keyword evidence="9" id="KW-1185">Reference proteome</keyword>
<feature type="binding site" evidence="5">
    <location>
        <position position="675"/>
    </location>
    <ligand>
        <name>Zn(2+)</name>
        <dbReference type="ChEBI" id="CHEBI:29105"/>
    </ligand>
</feature>
<feature type="region of interest" description="Disordered" evidence="6">
    <location>
        <begin position="68"/>
        <end position="137"/>
    </location>
</feature>
<feature type="compositionally biased region" description="Pro residues" evidence="6">
    <location>
        <begin position="1"/>
        <end position="11"/>
    </location>
</feature>
<feature type="compositionally biased region" description="Acidic residues" evidence="6">
    <location>
        <begin position="283"/>
        <end position="293"/>
    </location>
</feature>
<keyword evidence="3 7" id="KW-1133">Transmembrane helix</keyword>
<feature type="transmembrane region" description="Helical" evidence="7">
    <location>
        <begin position="479"/>
        <end position="498"/>
    </location>
</feature>
<evidence type="ECO:0000256" key="2">
    <source>
        <dbReference type="ARBA" id="ARBA00022692"/>
    </source>
</evidence>
<comment type="subcellular location">
    <subcellularLocation>
        <location evidence="1">Membrane</location>
        <topology evidence="1">Multi-pass membrane protein</topology>
    </subcellularLocation>
</comment>
<dbReference type="GeneID" id="43590355"/>
<feature type="binding site" evidence="5">
    <location>
        <position position="531"/>
    </location>
    <ligand>
        <name>Zn(2+)</name>
        <dbReference type="ChEBI" id="CHEBI:29105"/>
    </ligand>
</feature>
<feature type="compositionally biased region" description="Low complexity" evidence="6">
    <location>
        <begin position="12"/>
        <end position="22"/>
    </location>
</feature>
<reference evidence="8" key="2">
    <citation type="submission" date="2024-01" db="EMBL/GenBank/DDBJ databases">
        <title>Comparative genomics of Cryptococcus and Kwoniella reveals pathogenesis evolution and contrasting modes of karyotype evolution via chromosome fusion or intercentromeric recombination.</title>
        <authorList>
            <person name="Coelho M.A."/>
            <person name="David-Palma M."/>
            <person name="Shea T."/>
            <person name="Bowers K."/>
            <person name="McGinley-Smith S."/>
            <person name="Mohammad A.W."/>
            <person name="Gnirke A."/>
            <person name="Yurkov A.M."/>
            <person name="Nowrousian M."/>
            <person name="Sun S."/>
            <person name="Cuomo C.A."/>
            <person name="Heitman J."/>
        </authorList>
    </citation>
    <scope>NUCLEOTIDE SEQUENCE</scope>
    <source>
        <strain evidence="8">CBS 12478</strain>
    </source>
</reference>
<dbReference type="Proteomes" id="UP000322225">
    <property type="component" value="Chromosome 2"/>
</dbReference>
<evidence type="ECO:0000313" key="9">
    <source>
        <dbReference type="Proteomes" id="UP000322225"/>
    </source>
</evidence>
<dbReference type="AlphaFoldDB" id="A0AAJ8LDB9"/>
<evidence type="ECO:0000256" key="5">
    <source>
        <dbReference type="PIRSR" id="PIRSR604254-1"/>
    </source>
</evidence>
<keyword evidence="2 7" id="KW-0812">Transmembrane</keyword>
<dbReference type="GO" id="GO:0046872">
    <property type="term" value="F:metal ion binding"/>
    <property type="evidence" value="ECO:0007669"/>
    <property type="project" value="UniProtKB-KW"/>
</dbReference>
<reference evidence="8" key="1">
    <citation type="submission" date="2017-08" db="EMBL/GenBank/DDBJ databases">
        <authorList>
            <person name="Cuomo C."/>
            <person name="Billmyre B."/>
            <person name="Heitman J."/>
        </authorList>
    </citation>
    <scope>NUCLEOTIDE SEQUENCE</scope>
    <source>
        <strain evidence="8">CBS 12478</strain>
    </source>
</reference>
<dbReference type="EMBL" id="CP144052">
    <property type="protein sequence ID" value="WWD16336.1"/>
    <property type="molecule type" value="Genomic_DNA"/>
</dbReference>
<dbReference type="PANTHER" id="PTHR20855:SF97">
    <property type="entry name" value="ADIPOR-LIKE RECEPTOR IZH3-RELATED"/>
    <property type="match status" value="1"/>
</dbReference>
<organism evidence="8 9">
    <name type="scientific">Kwoniella shandongensis</name>
    <dbReference type="NCBI Taxonomy" id="1734106"/>
    <lineage>
        <taxon>Eukaryota</taxon>
        <taxon>Fungi</taxon>
        <taxon>Dikarya</taxon>
        <taxon>Basidiomycota</taxon>
        <taxon>Agaricomycotina</taxon>
        <taxon>Tremellomycetes</taxon>
        <taxon>Tremellales</taxon>
        <taxon>Cryptococcaceae</taxon>
        <taxon>Kwoniella</taxon>
    </lineage>
</organism>
<dbReference type="RefSeq" id="XP_065822913.1">
    <property type="nucleotide sequence ID" value="XM_065966841.1"/>
</dbReference>
<feature type="transmembrane region" description="Helical" evidence="7">
    <location>
        <begin position="630"/>
        <end position="653"/>
    </location>
</feature>
<accession>A0AAJ8LDB9</accession>
<feature type="region of interest" description="Disordered" evidence="6">
    <location>
        <begin position="259"/>
        <end position="390"/>
    </location>
</feature>
<evidence type="ECO:0000256" key="3">
    <source>
        <dbReference type="ARBA" id="ARBA00022989"/>
    </source>
</evidence>
<evidence type="ECO:0000256" key="1">
    <source>
        <dbReference type="ARBA" id="ARBA00004141"/>
    </source>
</evidence>
<feature type="transmembrane region" description="Helical" evidence="7">
    <location>
        <begin position="571"/>
        <end position="590"/>
    </location>
</feature>
<gene>
    <name evidence="8" type="ORF">CI109_100762</name>
</gene>
<sequence>MPSTPPPPSPPSTSNHPTAPSPWRRVSHPGLPLPTFLPNTNFRAALLGYLSEIEVALRSRLVDSAPVADTGYGEEDGGLRPRSSTSPAVSTSGEDWGTSATESNDEDGNGYTSALSGSSSTGIRQRRTGAGTGVGGASSLFTTEDLPSSTFDAHIHLLNHLSALREEALNYLPSLSVPSVSVHVPTMPLSIPNREWLASLPSRLSMVDPGLTSIYGKGKERLVDNGSIEGARQKVVDLVHAMLPSEEWAGWEKLGWEEQEQDVRGRRARSASLDRRRARPFNDEDEEEEEEPEYLFPNRTPASTKALARRRAVRSKSLGASSFPTTALLGRGASGSVRPAKLERSKTDPFGWKSVSPPDTYQNESEDEEANGELERDGQGDEEDEDDVDEEYILTHPEVTDTKLTKMVAMDSETGPSVQDALKLSEDGRRLLTFDNLPPVWRNNEHIITGYRFIPLHLKTGPVPLIKSAFTMHNETVNIHSHSVPTILILLAIPLIIYRSPLPNAHPLDTASLVSYLLAAASCMSSSAGWHVLSGCASKKWFEWGACVDWLIAASFGTVVYNGFYCQPKTALFYCTTNLLCGALGSYLPFQKWFNERRNKHLRIAFFLFLCFAMVAPMVQMFYQHGWSHALAFVAPFGISIVTYITGLIFYAFHFPECRWPGKFDTWGASHQIWHAAIVTAVILHYRAIFVAHSVKFEYSCMAPDASKSLAELLDGLLGWTSE</sequence>
<feature type="compositionally biased region" description="Polar residues" evidence="6">
    <location>
        <begin position="110"/>
        <end position="123"/>
    </location>
</feature>
<evidence type="ECO:0000313" key="8">
    <source>
        <dbReference type="EMBL" id="WWD16336.1"/>
    </source>
</evidence>
<feature type="transmembrane region" description="Helical" evidence="7">
    <location>
        <begin position="510"/>
        <end position="530"/>
    </location>
</feature>
<feature type="transmembrane region" description="Helical" evidence="7">
    <location>
        <begin position="602"/>
        <end position="623"/>
    </location>
</feature>
<dbReference type="GO" id="GO:0038023">
    <property type="term" value="F:signaling receptor activity"/>
    <property type="evidence" value="ECO:0007669"/>
    <property type="project" value="TreeGrafter"/>
</dbReference>
<feature type="compositionally biased region" description="Polar residues" evidence="6">
    <location>
        <begin position="82"/>
        <end position="102"/>
    </location>
</feature>